<dbReference type="Proteomes" id="UP001174909">
    <property type="component" value="Unassembled WGS sequence"/>
</dbReference>
<dbReference type="EMBL" id="CASHTH010000630">
    <property type="protein sequence ID" value="CAI8005710.1"/>
    <property type="molecule type" value="Genomic_DNA"/>
</dbReference>
<feature type="compositionally biased region" description="Basic and acidic residues" evidence="1">
    <location>
        <begin position="1"/>
        <end position="17"/>
    </location>
</feature>
<reference evidence="2" key="1">
    <citation type="submission" date="2023-03" db="EMBL/GenBank/DDBJ databases">
        <authorList>
            <person name="Steffen K."/>
            <person name="Cardenas P."/>
        </authorList>
    </citation>
    <scope>NUCLEOTIDE SEQUENCE</scope>
</reference>
<feature type="region of interest" description="Disordered" evidence="1">
    <location>
        <begin position="1"/>
        <end position="44"/>
    </location>
</feature>
<protein>
    <submittedName>
        <fullName evidence="2">Uncharacterized protein</fullName>
    </submittedName>
</protein>
<comment type="caution">
    <text evidence="2">The sequence shown here is derived from an EMBL/GenBank/DDBJ whole genome shotgun (WGS) entry which is preliminary data.</text>
</comment>
<evidence type="ECO:0000313" key="3">
    <source>
        <dbReference type="Proteomes" id="UP001174909"/>
    </source>
</evidence>
<dbReference type="PROSITE" id="PS50096">
    <property type="entry name" value="IQ"/>
    <property type="match status" value="1"/>
</dbReference>
<evidence type="ECO:0000313" key="2">
    <source>
        <dbReference type="EMBL" id="CAI8005710.1"/>
    </source>
</evidence>
<sequence length="211" mass="24938">MRTEREEREEGERAGIEKEEEEEEAGAQPVHTAGYDTSSGERRRVLEERLRESEQRSRQLKSWSGVHLHGVVPSEVLQRDRERVALYRQKTKAALIIQLAWRRYIRQKRRMMALEAQARVMQKGSREWRRELAALVIQLAWRQYQRRQLLARALRRQRILHDWTPSVMAARQKALVQKVYSNPFPLCPRSSSPFFISSYSDFPSSCPITLH</sequence>
<proteinExistence type="predicted"/>
<evidence type="ECO:0000256" key="1">
    <source>
        <dbReference type="SAM" id="MobiDB-lite"/>
    </source>
</evidence>
<dbReference type="AlphaFoldDB" id="A0AA35W8F3"/>
<gene>
    <name evidence="2" type="ORF">GBAR_LOCUS4367</name>
</gene>
<organism evidence="2 3">
    <name type="scientific">Geodia barretti</name>
    <name type="common">Barrett's horny sponge</name>
    <dbReference type="NCBI Taxonomy" id="519541"/>
    <lineage>
        <taxon>Eukaryota</taxon>
        <taxon>Metazoa</taxon>
        <taxon>Porifera</taxon>
        <taxon>Demospongiae</taxon>
        <taxon>Heteroscleromorpha</taxon>
        <taxon>Tetractinellida</taxon>
        <taxon>Astrophorina</taxon>
        <taxon>Geodiidae</taxon>
        <taxon>Geodia</taxon>
    </lineage>
</organism>
<accession>A0AA35W8F3</accession>
<keyword evidence="3" id="KW-1185">Reference proteome</keyword>
<name>A0AA35W8F3_GEOBA</name>